<dbReference type="SUPFAM" id="SSF56281">
    <property type="entry name" value="Metallo-hydrolase/oxidoreductase"/>
    <property type="match status" value="1"/>
</dbReference>
<sequence length="777" mass="77510">MCEWPERPQVPWAFVVFLAAAGCVALQLRAGWVPGPGQAALLAAACAAALAAVRRIRPALVGRAAVAAAAVGLALVSGSLELASQARGRALLEGTPVSRLSLTTVSDAVEGTYGWSSEAEASLGGVTVGTVRFRSDVPLGLRETVEGVGTFSAPGEEYAAEMRGRGLLGTVRLSTIRGRAPAPGPLGAFARVRASLLEGFRPDASEAHAVAAALALGWRGALRSTGIADTVSAAGVSHLVAVSGAHLSVVAALFGGVASRARPLWARTAVTGVVTGCFVLLCAVPASALRAWAMALASSASQVAGRRASPLAALGCFGWLLCCLDPTAVSDLGFSLSCTCVACLALFGPWARAALDRVVPAPRPRPHAGALARALSSARSRCVSDLAAGLLCFAASAPMAASAFGTLSLAGPLCSMAAAPLFPVLLASSLAAVALAAVPVAGAVADLAATGAASVLLGICRAAAAFPWAVLPVEVPGAVGAVASVPAAAALLALWPRPRTAALRRGVALVLAAAFVVGALPWLEPPSLEVLDVGQGDALLLRDGPRAVLVDCGPPGGGLAPSLRSRGVASLDAVVLTHQHDDHYGGLGELDGSVAVGSLVVAEGVGASLCEGVASAADALGAPVRDVSAGDAVQVGGWRLEALWPEGPVDGTENAHSLCLLATHARGLRALLAGDAERGELSRFVPAVGPVDVLKLGHHGSEASLDRACLGALRPSLCVASAGAGNAYGHPDPVCVTLVEGSGSRFLCTAEHGPVRVFADTSTGVRVSVGRPEALAA</sequence>
<dbReference type="Pfam" id="PF00753">
    <property type="entry name" value="Lactamase_B"/>
    <property type="match status" value="1"/>
</dbReference>
<evidence type="ECO:0000256" key="5">
    <source>
        <dbReference type="ARBA" id="ARBA00023136"/>
    </source>
</evidence>
<dbReference type="PROSITE" id="PS51257">
    <property type="entry name" value="PROKAR_LIPOPROTEIN"/>
    <property type="match status" value="1"/>
</dbReference>
<feature type="transmembrane region" description="Helical" evidence="6">
    <location>
        <begin position="36"/>
        <end position="53"/>
    </location>
</feature>
<dbReference type="Proteomes" id="UP001055025">
    <property type="component" value="Unassembled WGS sequence"/>
</dbReference>
<dbReference type="Gene3D" id="3.60.15.10">
    <property type="entry name" value="Ribonuclease Z/Hydroxyacylglutathione hydrolase-like"/>
    <property type="match status" value="1"/>
</dbReference>
<feature type="domain" description="Metallo-beta-lactamase" evidence="7">
    <location>
        <begin position="535"/>
        <end position="717"/>
    </location>
</feature>
<gene>
    <name evidence="8" type="ORF">ATOP_09630</name>
</gene>
<dbReference type="AlphaFoldDB" id="A0AAV5B3U5"/>
<dbReference type="NCBIfam" id="TIGR00360">
    <property type="entry name" value="ComEC_N-term"/>
    <property type="match status" value="1"/>
</dbReference>
<evidence type="ECO:0000313" key="9">
    <source>
        <dbReference type="Proteomes" id="UP001055025"/>
    </source>
</evidence>
<evidence type="ECO:0000259" key="7">
    <source>
        <dbReference type="SMART" id="SM00849"/>
    </source>
</evidence>
<name>A0AAV5B3U5_9ACTN</name>
<dbReference type="CDD" id="cd07731">
    <property type="entry name" value="ComA-like_MBL-fold"/>
    <property type="match status" value="1"/>
</dbReference>
<protein>
    <recommendedName>
        <fullName evidence="7">Metallo-beta-lactamase domain-containing protein</fullName>
    </recommendedName>
</protein>
<dbReference type="InterPro" id="IPR052159">
    <property type="entry name" value="Competence_DNA_uptake"/>
</dbReference>
<dbReference type="PANTHER" id="PTHR30619:SF1">
    <property type="entry name" value="RECOMBINATION PROTEIN 2"/>
    <property type="match status" value="1"/>
</dbReference>
<keyword evidence="4 6" id="KW-1133">Transmembrane helix</keyword>
<feature type="transmembrane region" description="Helical" evidence="6">
    <location>
        <begin position="264"/>
        <end position="289"/>
    </location>
</feature>
<evidence type="ECO:0000313" key="8">
    <source>
        <dbReference type="EMBL" id="GJM55308.1"/>
    </source>
</evidence>
<accession>A0AAV5B3U5</accession>
<dbReference type="InterPro" id="IPR036866">
    <property type="entry name" value="RibonucZ/Hydroxyglut_hydro"/>
</dbReference>
<feature type="transmembrane region" description="Helical" evidence="6">
    <location>
        <begin position="475"/>
        <end position="494"/>
    </location>
</feature>
<dbReference type="RefSeq" id="WP_135977384.1">
    <property type="nucleotide sequence ID" value="NZ_BQKC01000001.1"/>
</dbReference>
<evidence type="ECO:0000256" key="2">
    <source>
        <dbReference type="ARBA" id="ARBA00022475"/>
    </source>
</evidence>
<feature type="transmembrane region" description="Helical" evidence="6">
    <location>
        <begin position="239"/>
        <end position="258"/>
    </location>
</feature>
<dbReference type="GO" id="GO:0005886">
    <property type="term" value="C:plasma membrane"/>
    <property type="evidence" value="ECO:0007669"/>
    <property type="project" value="UniProtKB-SubCell"/>
</dbReference>
<dbReference type="InterPro" id="IPR004477">
    <property type="entry name" value="ComEC_N"/>
</dbReference>
<keyword evidence="5 6" id="KW-0472">Membrane</keyword>
<feature type="transmembrane region" description="Helical" evidence="6">
    <location>
        <begin position="12"/>
        <end position="30"/>
    </location>
</feature>
<keyword evidence="9" id="KW-1185">Reference proteome</keyword>
<evidence type="ECO:0000256" key="3">
    <source>
        <dbReference type="ARBA" id="ARBA00022692"/>
    </source>
</evidence>
<organism evidence="8 9">
    <name type="scientific">Granulimonas faecalis</name>
    <dbReference type="NCBI Taxonomy" id="2894155"/>
    <lineage>
        <taxon>Bacteria</taxon>
        <taxon>Bacillati</taxon>
        <taxon>Actinomycetota</taxon>
        <taxon>Coriobacteriia</taxon>
        <taxon>Coriobacteriales</taxon>
        <taxon>Kribbibacteriaceae</taxon>
        <taxon>Granulimonas</taxon>
    </lineage>
</organism>
<dbReference type="EMBL" id="BQKC01000001">
    <property type="protein sequence ID" value="GJM55308.1"/>
    <property type="molecule type" value="Genomic_DNA"/>
</dbReference>
<proteinExistence type="predicted"/>
<keyword evidence="2" id="KW-1003">Cell membrane</keyword>
<evidence type="ECO:0000256" key="1">
    <source>
        <dbReference type="ARBA" id="ARBA00004651"/>
    </source>
</evidence>
<reference evidence="8" key="1">
    <citation type="journal article" date="2022" name="Int. J. Syst. Evol. Microbiol.">
        <title>Granulimonas faecalis gen. nov., sp. nov., and Leptogranulimonas caecicola gen. nov., sp. nov., novel lactate-producing Atopobiaceae bacteria isolated from mouse intestines, and an emended description of the family Atopobiaceae.</title>
        <authorList>
            <person name="Morinaga K."/>
            <person name="Kusada H."/>
            <person name="Sakamoto S."/>
            <person name="Murakami T."/>
            <person name="Toyoda A."/>
            <person name="Mori H."/>
            <person name="Meng X.Y."/>
            <person name="Takashino M."/>
            <person name="Murotomi K."/>
            <person name="Tamaki H."/>
        </authorList>
    </citation>
    <scope>NUCLEOTIDE SEQUENCE</scope>
    <source>
        <strain evidence="8">OPF53</strain>
    </source>
</reference>
<comment type="subcellular location">
    <subcellularLocation>
        <location evidence="1">Cell membrane</location>
        <topology evidence="1">Multi-pass membrane protein</topology>
    </subcellularLocation>
</comment>
<feature type="transmembrane region" description="Helical" evidence="6">
    <location>
        <begin position="386"/>
        <end position="409"/>
    </location>
</feature>
<evidence type="ECO:0000256" key="4">
    <source>
        <dbReference type="ARBA" id="ARBA00022989"/>
    </source>
</evidence>
<feature type="transmembrane region" description="Helical" evidence="6">
    <location>
        <begin position="421"/>
        <end position="440"/>
    </location>
</feature>
<feature type="transmembrane region" description="Helical" evidence="6">
    <location>
        <begin position="506"/>
        <end position="523"/>
    </location>
</feature>
<dbReference type="PANTHER" id="PTHR30619">
    <property type="entry name" value="DNA INTERNALIZATION/COMPETENCE PROTEIN COMEC/REC2"/>
    <property type="match status" value="1"/>
</dbReference>
<dbReference type="SMART" id="SM00849">
    <property type="entry name" value="Lactamase_B"/>
    <property type="match status" value="1"/>
</dbReference>
<keyword evidence="3 6" id="KW-0812">Transmembrane</keyword>
<comment type="caution">
    <text evidence="8">The sequence shown here is derived from an EMBL/GenBank/DDBJ whole genome shotgun (WGS) entry which is preliminary data.</text>
</comment>
<evidence type="ECO:0000256" key="6">
    <source>
        <dbReference type="SAM" id="Phobius"/>
    </source>
</evidence>
<dbReference type="InterPro" id="IPR001279">
    <property type="entry name" value="Metallo-B-lactamas"/>
</dbReference>
<feature type="transmembrane region" description="Helical" evidence="6">
    <location>
        <begin position="447"/>
        <end position="469"/>
    </location>
</feature>
<dbReference type="Pfam" id="PF03772">
    <property type="entry name" value="Competence"/>
    <property type="match status" value="1"/>
</dbReference>
<dbReference type="InterPro" id="IPR035681">
    <property type="entry name" value="ComA-like_MBL"/>
</dbReference>
<feature type="transmembrane region" description="Helical" evidence="6">
    <location>
        <begin position="334"/>
        <end position="355"/>
    </location>
</feature>